<dbReference type="OrthoDB" id="408631at2759"/>
<accession>A0A2P5HE46</accession>
<dbReference type="Pfam" id="PF07859">
    <property type="entry name" value="Abhydrolase_3"/>
    <property type="match status" value="1"/>
</dbReference>
<dbReference type="Gene3D" id="3.40.50.1820">
    <property type="entry name" value="alpha/beta hydrolase"/>
    <property type="match status" value="1"/>
</dbReference>
<sequence length="402" mass="43913">MEEHPDDASVAHTGAGAASGRHEKQLFPRKPLLTRVVFGLAVKATQLLIIPVAVAMTIRRWVQSSSQEDHPTIIKTYPVRPRLPVRIFFPEAYDDDRAQQPRSAESAPPGLPLLLSIHGGGFVVGEPSDNDAWNRKFANQHNALVVALNYAKAPGSPFPGPLADLEAQINAVFADGELSRHFDAARVGVVGFSAGGNLTLTITQFPSVRSRITAGIVPIYPVCDFSITPQQKAATRRYKPALQGSRAAPRDPLLSFADAFDWSYVPVGHDVRDPLLSPVFVERGALPERVWVIGCELDMLGHEAWRLACRLAGRQVPLLDRPIGQEAPEETGKLGALITTGDQRFAWEEKNRDGEVKWLCVPDAGHAFDMPGALGADEKTTEDGRLKRDQIITLAGEWLFGH</sequence>
<proteinExistence type="predicted"/>
<comment type="caution">
    <text evidence="4">The sequence shown here is derived from an EMBL/GenBank/DDBJ whole genome shotgun (WGS) entry which is preliminary data.</text>
</comment>
<dbReference type="GO" id="GO:0016787">
    <property type="term" value="F:hydrolase activity"/>
    <property type="evidence" value="ECO:0007669"/>
    <property type="project" value="UniProtKB-KW"/>
</dbReference>
<name>A0A2P5HE46_DIAHE</name>
<dbReference type="PANTHER" id="PTHR48081:SF8">
    <property type="entry name" value="ALPHA_BETA HYDROLASE FOLD-3 DOMAIN-CONTAINING PROTEIN-RELATED"/>
    <property type="match status" value="1"/>
</dbReference>
<keyword evidence="1 4" id="KW-0378">Hydrolase</keyword>
<gene>
    <name evidence="4" type="ORF">DHEL01_v213071</name>
</gene>
<dbReference type="STRING" id="158607.A0A2P5HE46"/>
<dbReference type="SUPFAM" id="SSF53474">
    <property type="entry name" value="alpha/beta-Hydrolases"/>
    <property type="match status" value="1"/>
</dbReference>
<reference evidence="4" key="1">
    <citation type="submission" date="2017-09" db="EMBL/GenBank/DDBJ databases">
        <title>Polyketide synthases of a Diaporthe helianthi virulent isolate.</title>
        <authorList>
            <person name="Baroncelli R."/>
        </authorList>
    </citation>
    <scope>NUCLEOTIDE SEQUENCE [LARGE SCALE GENOMIC DNA]</scope>
    <source>
        <strain evidence="4">7/96</strain>
    </source>
</reference>
<dbReference type="InterPro" id="IPR050300">
    <property type="entry name" value="GDXG_lipolytic_enzyme"/>
</dbReference>
<protein>
    <submittedName>
        <fullName evidence="4">Alpha/beta hydrolase fold protein</fullName>
    </submittedName>
</protein>
<evidence type="ECO:0000256" key="1">
    <source>
        <dbReference type="ARBA" id="ARBA00022801"/>
    </source>
</evidence>
<dbReference type="InterPro" id="IPR013094">
    <property type="entry name" value="AB_hydrolase_3"/>
</dbReference>
<evidence type="ECO:0000313" key="4">
    <source>
        <dbReference type="EMBL" id="POS68535.1"/>
    </source>
</evidence>
<organism evidence="4 5">
    <name type="scientific">Diaporthe helianthi</name>
    <dbReference type="NCBI Taxonomy" id="158607"/>
    <lineage>
        <taxon>Eukaryota</taxon>
        <taxon>Fungi</taxon>
        <taxon>Dikarya</taxon>
        <taxon>Ascomycota</taxon>
        <taxon>Pezizomycotina</taxon>
        <taxon>Sordariomycetes</taxon>
        <taxon>Sordariomycetidae</taxon>
        <taxon>Diaporthales</taxon>
        <taxon>Diaporthaceae</taxon>
        <taxon>Diaporthe</taxon>
    </lineage>
</organism>
<evidence type="ECO:0000259" key="3">
    <source>
        <dbReference type="Pfam" id="PF07859"/>
    </source>
</evidence>
<dbReference type="InParanoid" id="A0A2P5HE46"/>
<dbReference type="InterPro" id="IPR029058">
    <property type="entry name" value="AB_hydrolase_fold"/>
</dbReference>
<evidence type="ECO:0000313" key="5">
    <source>
        <dbReference type="Proteomes" id="UP000094444"/>
    </source>
</evidence>
<feature type="region of interest" description="Disordered" evidence="2">
    <location>
        <begin position="1"/>
        <end position="23"/>
    </location>
</feature>
<dbReference type="Proteomes" id="UP000094444">
    <property type="component" value="Unassembled WGS sequence"/>
</dbReference>
<feature type="domain" description="Alpha/beta hydrolase fold-3" evidence="3">
    <location>
        <begin position="115"/>
        <end position="317"/>
    </location>
</feature>
<evidence type="ECO:0000256" key="2">
    <source>
        <dbReference type="SAM" id="MobiDB-lite"/>
    </source>
</evidence>
<keyword evidence="5" id="KW-1185">Reference proteome</keyword>
<dbReference type="PANTHER" id="PTHR48081">
    <property type="entry name" value="AB HYDROLASE SUPERFAMILY PROTEIN C4A8.06C"/>
    <property type="match status" value="1"/>
</dbReference>
<dbReference type="AlphaFoldDB" id="A0A2P5HE46"/>
<dbReference type="EMBL" id="MAVT02004372">
    <property type="protein sequence ID" value="POS68535.1"/>
    <property type="molecule type" value="Genomic_DNA"/>
</dbReference>